<dbReference type="InterPro" id="IPR036909">
    <property type="entry name" value="Cyt_c-like_dom_sf"/>
</dbReference>
<evidence type="ECO:0000256" key="4">
    <source>
        <dbReference type="PROSITE-ProRule" id="PRU00433"/>
    </source>
</evidence>
<feature type="domain" description="Cytochrome c" evidence="5">
    <location>
        <begin position="1"/>
        <end position="75"/>
    </location>
</feature>
<evidence type="ECO:0000256" key="3">
    <source>
        <dbReference type="ARBA" id="ARBA00023004"/>
    </source>
</evidence>
<keyword evidence="2 4" id="KW-0479">Metal-binding</keyword>
<dbReference type="Pfam" id="PF00034">
    <property type="entry name" value="Cytochrom_C"/>
    <property type="match status" value="1"/>
</dbReference>
<protein>
    <submittedName>
        <fullName evidence="6">Cytochrome c</fullName>
    </submittedName>
</protein>
<evidence type="ECO:0000313" key="7">
    <source>
        <dbReference type="Proteomes" id="UP000817854"/>
    </source>
</evidence>
<sequence>MFNSNCASCHSLDKKLTGPALRNTDSLQLFHWLTNSNVKIDSTSLNEFKINYHKITWGNKLPKREIKQLFQYCKN</sequence>
<evidence type="ECO:0000256" key="2">
    <source>
        <dbReference type="ARBA" id="ARBA00022723"/>
    </source>
</evidence>
<evidence type="ECO:0000256" key="1">
    <source>
        <dbReference type="ARBA" id="ARBA00022617"/>
    </source>
</evidence>
<reference evidence="6" key="1">
    <citation type="submission" date="2019-05" db="EMBL/GenBank/DDBJ databases">
        <authorList>
            <person name="Lianzixin W."/>
        </authorList>
    </citation>
    <scope>NUCLEOTIDE SEQUENCE</scope>
    <source>
        <strain evidence="6">EC11</strain>
    </source>
</reference>
<keyword evidence="1 4" id="KW-0349">Heme</keyword>
<accession>A0ABX0IS61</accession>
<dbReference type="EMBL" id="VEVQ02000005">
    <property type="protein sequence ID" value="NHN25930.1"/>
    <property type="molecule type" value="Genomic_DNA"/>
</dbReference>
<gene>
    <name evidence="6" type="ORF">FIA58_009610</name>
</gene>
<proteinExistence type="predicted"/>
<keyword evidence="7" id="KW-1185">Reference proteome</keyword>
<reference evidence="6" key="2">
    <citation type="submission" date="2020-02" db="EMBL/GenBank/DDBJ databases">
        <title>Flavobacterium profundi sp. nov., isolated from a deep-sea seamount.</title>
        <authorList>
            <person name="Zhang D.-C."/>
        </authorList>
    </citation>
    <scope>NUCLEOTIDE SEQUENCE</scope>
    <source>
        <strain evidence="6">EC11</strain>
    </source>
</reference>
<dbReference type="SUPFAM" id="SSF46626">
    <property type="entry name" value="Cytochrome c"/>
    <property type="match status" value="1"/>
</dbReference>
<evidence type="ECO:0000259" key="5">
    <source>
        <dbReference type="PROSITE" id="PS51007"/>
    </source>
</evidence>
<dbReference type="RefSeq" id="WP_140962352.1">
    <property type="nucleotide sequence ID" value="NZ_VEVQ02000005.1"/>
</dbReference>
<dbReference type="InterPro" id="IPR009056">
    <property type="entry name" value="Cyt_c-like_dom"/>
</dbReference>
<evidence type="ECO:0000313" key="6">
    <source>
        <dbReference type="EMBL" id="NHN25930.1"/>
    </source>
</evidence>
<name>A0ABX0IS61_9FLAO</name>
<dbReference type="Gene3D" id="1.10.760.10">
    <property type="entry name" value="Cytochrome c-like domain"/>
    <property type="match status" value="1"/>
</dbReference>
<dbReference type="Proteomes" id="UP000817854">
    <property type="component" value="Unassembled WGS sequence"/>
</dbReference>
<keyword evidence="3 4" id="KW-0408">Iron</keyword>
<comment type="caution">
    <text evidence="6">The sequence shown here is derived from an EMBL/GenBank/DDBJ whole genome shotgun (WGS) entry which is preliminary data.</text>
</comment>
<dbReference type="PROSITE" id="PS51007">
    <property type="entry name" value="CYTC"/>
    <property type="match status" value="1"/>
</dbReference>
<organism evidence="6 7">
    <name type="scientific">Flavobacterium jejuense</name>
    <dbReference type="NCBI Taxonomy" id="1544455"/>
    <lineage>
        <taxon>Bacteria</taxon>
        <taxon>Pseudomonadati</taxon>
        <taxon>Bacteroidota</taxon>
        <taxon>Flavobacteriia</taxon>
        <taxon>Flavobacteriales</taxon>
        <taxon>Flavobacteriaceae</taxon>
        <taxon>Flavobacterium</taxon>
    </lineage>
</organism>